<proteinExistence type="inferred from homology"/>
<feature type="region of interest" description="Disordered" evidence="9">
    <location>
        <begin position="443"/>
        <end position="463"/>
    </location>
</feature>
<keyword evidence="6 10" id="KW-0472">Membrane</keyword>
<feature type="transmembrane region" description="Helical" evidence="10">
    <location>
        <begin position="190"/>
        <end position="214"/>
    </location>
</feature>
<evidence type="ECO:0000256" key="2">
    <source>
        <dbReference type="ARBA" id="ARBA00010962"/>
    </source>
</evidence>
<dbReference type="Gene3D" id="2.60.120.200">
    <property type="match status" value="2"/>
</dbReference>
<dbReference type="EMBL" id="CAJHJG010004852">
    <property type="protein sequence ID" value="CAD6945184.1"/>
    <property type="molecule type" value="Genomic_DNA"/>
</dbReference>
<keyword evidence="8" id="KW-0961">Cell wall biogenesis/degradation</keyword>
<evidence type="ECO:0000256" key="6">
    <source>
        <dbReference type="ARBA" id="ARBA00023136"/>
    </source>
</evidence>
<reference evidence="12" key="1">
    <citation type="submission" date="2020-10" db="EMBL/GenBank/DDBJ databases">
        <authorList>
            <person name="Sedaghatjoo S."/>
        </authorList>
    </citation>
    <scope>NUCLEOTIDE SEQUENCE</scope>
    <source>
        <strain evidence="12">AZH3</strain>
    </source>
</reference>
<organism evidence="12 13">
    <name type="scientific">Tilletia caries</name>
    <name type="common">wheat bunt fungus</name>
    <dbReference type="NCBI Taxonomy" id="13290"/>
    <lineage>
        <taxon>Eukaryota</taxon>
        <taxon>Fungi</taxon>
        <taxon>Dikarya</taxon>
        <taxon>Basidiomycota</taxon>
        <taxon>Ustilaginomycotina</taxon>
        <taxon>Exobasidiomycetes</taxon>
        <taxon>Tilletiales</taxon>
        <taxon>Tilletiaceae</taxon>
        <taxon>Tilletia</taxon>
    </lineage>
</organism>
<evidence type="ECO:0000256" key="1">
    <source>
        <dbReference type="ARBA" id="ARBA00004606"/>
    </source>
</evidence>
<feature type="compositionally biased region" description="Polar residues" evidence="9">
    <location>
        <begin position="37"/>
        <end position="56"/>
    </location>
</feature>
<name>A0ABN7J4W5_9BASI</name>
<dbReference type="PROSITE" id="PS51762">
    <property type="entry name" value="GH16_2"/>
    <property type="match status" value="1"/>
</dbReference>
<evidence type="ECO:0000256" key="9">
    <source>
        <dbReference type="SAM" id="MobiDB-lite"/>
    </source>
</evidence>
<gene>
    <name evidence="12" type="ORF">JKIAZH3_G8134</name>
</gene>
<keyword evidence="3 10" id="KW-0812">Transmembrane</keyword>
<comment type="similarity">
    <text evidence="2">Belongs to the SKN1/KRE6 family.</text>
</comment>
<dbReference type="Proteomes" id="UP000836402">
    <property type="component" value="Unassembled WGS sequence"/>
</dbReference>
<evidence type="ECO:0000256" key="7">
    <source>
        <dbReference type="ARBA" id="ARBA00023180"/>
    </source>
</evidence>
<keyword evidence="4" id="KW-0735">Signal-anchor</keyword>
<dbReference type="InterPro" id="IPR005629">
    <property type="entry name" value="Skn1/Kre6/Sbg1"/>
</dbReference>
<evidence type="ECO:0000256" key="10">
    <source>
        <dbReference type="SAM" id="Phobius"/>
    </source>
</evidence>
<feature type="region of interest" description="Disordered" evidence="9">
    <location>
        <begin position="36"/>
        <end position="62"/>
    </location>
</feature>
<comment type="caution">
    <text evidence="12">The sequence shown here is derived from an EMBL/GenBank/DDBJ whole genome shotgun (WGS) entry which is preliminary data.</text>
</comment>
<feature type="domain" description="GH16" evidence="11">
    <location>
        <begin position="248"/>
        <end position="633"/>
    </location>
</feature>
<evidence type="ECO:0000256" key="4">
    <source>
        <dbReference type="ARBA" id="ARBA00022968"/>
    </source>
</evidence>
<evidence type="ECO:0000259" key="11">
    <source>
        <dbReference type="PROSITE" id="PS51762"/>
    </source>
</evidence>
<evidence type="ECO:0000256" key="3">
    <source>
        <dbReference type="ARBA" id="ARBA00022692"/>
    </source>
</evidence>
<evidence type="ECO:0000313" key="12">
    <source>
        <dbReference type="EMBL" id="CAD6945184.1"/>
    </source>
</evidence>
<accession>A0ABN7J4W5</accession>
<dbReference type="InterPro" id="IPR013320">
    <property type="entry name" value="ConA-like_dom_sf"/>
</dbReference>
<keyword evidence="13" id="KW-1185">Reference proteome</keyword>
<protein>
    <recommendedName>
        <fullName evidence="11">GH16 domain-containing protein</fullName>
    </recommendedName>
</protein>
<keyword evidence="5 10" id="KW-1133">Transmembrane helix</keyword>
<dbReference type="SUPFAM" id="SSF49899">
    <property type="entry name" value="Concanavalin A-like lectins/glucanases"/>
    <property type="match status" value="1"/>
</dbReference>
<evidence type="ECO:0000256" key="5">
    <source>
        <dbReference type="ARBA" id="ARBA00022989"/>
    </source>
</evidence>
<dbReference type="PANTHER" id="PTHR31361">
    <property type="entry name" value="BETA-GLUCAN SYNTHESIS-ASSOCIATED PROTEIN KRE6-RELATED"/>
    <property type="match status" value="1"/>
</dbReference>
<evidence type="ECO:0000313" key="13">
    <source>
        <dbReference type="Proteomes" id="UP000836402"/>
    </source>
</evidence>
<comment type="subcellular location">
    <subcellularLocation>
        <location evidence="1">Membrane</location>
        <topology evidence="1">Single-pass type II membrane protein</topology>
    </subcellularLocation>
</comment>
<dbReference type="PANTHER" id="PTHR31361:SF15">
    <property type="entry name" value="GH16 DOMAIN-CONTAINING PROTEIN"/>
    <property type="match status" value="1"/>
</dbReference>
<dbReference type="Pfam" id="PF03935">
    <property type="entry name" value="SKN1_KRE6_Sbg1"/>
    <property type="match status" value="1"/>
</dbReference>
<evidence type="ECO:0000256" key="8">
    <source>
        <dbReference type="ARBA" id="ARBA00023316"/>
    </source>
</evidence>
<keyword evidence="7" id="KW-0325">Glycoprotein</keyword>
<dbReference type="InterPro" id="IPR000757">
    <property type="entry name" value="Beta-glucanase-like"/>
</dbReference>
<sequence length="678" mass="74401">MFRYRDGASRSASIVSAQHESQIDFTTYFGHGYHGETYSSTPDNHSQGHSGTASSSNHEEHPLDTDRIHAQTHSYRHALNSDLLRHQGFQQGRGSTLDPGSTTSSLAQAVRGAGYHVALGARNGRLSPRTGLQPLSNSTSVSINGTSYDIGGHHPDMSAFVEGPEDDDWLHEVNDSEKPRSGSMRCNSRGLLNVGFLLVVCISVLTLFLGWPVLYYANTLSNHALWGPKATALPEGPTWINVIDNNGSSQRTTQSPLRGLIDQDTPASAMNKTSSDGKRKMKLVFSDEFNEDGRTFFEGDDPYWTAVDLHYWGTHDFEWYSPLGAITQDGALRITFSEQPMNDLNYTSAMLQSWNKLCIQGGYLEVSWPAVWMMGNIGRAGYGASNEGMWPYNYDSCDVGTMPHQTYFANGTGGPLAAEVTGPYPESEGLGLSSLPGQRLSRCTCSASSDHPGPKHEDGSWMGRGASELDLLEGTSGGYGRNSMSFQNAPFNAYHQIASGFAQVFDPNNTMNSYVGGITQQSVSAIIKNSQTAWQLSGGDYGTYGVEWIPHYRDEDPYVTWMTDGQPSWRLDAGAVGPDDAAEIGQRLIPPEPMYIIFNLGMSKGFSDVDFDNLKFPGVMSVDYVRFYQDEGMESLSCDGAFPEMPTVSYIDKYSEAYQNPNLTAWRGKRKNGSPECD</sequence>